<reference evidence="2 3" key="1">
    <citation type="journal article" date="2019" name="Int. J. Syst. Evol. Microbiol.">
        <title>The Global Catalogue of Microorganisms (GCM) 10K type strain sequencing project: providing services to taxonomists for standard genome sequencing and annotation.</title>
        <authorList>
            <consortium name="The Broad Institute Genomics Platform"/>
            <consortium name="The Broad Institute Genome Sequencing Center for Infectious Disease"/>
            <person name="Wu L."/>
            <person name="Ma J."/>
        </authorList>
    </citation>
    <scope>NUCLEOTIDE SEQUENCE [LARGE SCALE GENOMIC DNA]</scope>
    <source>
        <strain evidence="2 3">JCM 14718</strain>
    </source>
</reference>
<name>A0ABN2H274_9ACTN</name>
<gene>
    <name evidence="2" type="ORF">GCM10009765_32360</name>
</gene>
<organism evidence="2 3">
    <name type="scientific">Fodinicola feengrottensis</name>
    <dbReference type="NCBI Taxonomy" id="435914"/>
    <lineage>
        <taxon>Bacteria</taxon>
        <taxon>Bacillati</taxon>
        <taxon>Actinomycetota</taxon>
        <taxon>Actinomycetes</taxon>
        <taxon>Mycobacteriales</taxon>
        <taxon>Fodinicola</taxon>
    </lineage>
</organism>
<dbReference type="EMBL" id="BAAANY010000009">
    <property type="protein sequence ID" value="GAA1680697.1"/>
    <property type="molecule type" value="Genomic_DNA"/>
</dbReference>
<dbReference type="Proteomes" id="UP001500618">
    <property type="component" value="Unassembled WGS sequence"/>
</dbReference>
<protein>
    <submittedName>
        <fullName evidence="2">Uncharacterized protein</fullName>
    </submittedName>
</protein>
<proteinExistence type="predicted"/>
<dbReference type="RefSeq" id="WP_163572365.1">
    <property type="nucleotide sequence ID" value="NZ_WOTO01000052.1"/>
</dbReference>
<evidence type="ECO:0000256" key="1">
    <source>
        <dbReference type="SAM" id="MobiDB-lite"/>
    </source>
</evidence>
<accession>A0ABN2H274</accession>
<evidence type="ECO:0000313" key="3">
    <source>
        <dbReference type="Proteomes" id="UP001500618"/>
    </source>
</evidence>
<comment type="caution">
    <text evidence="2">The sequence shown here is derived from an EMBL/GenBank/DDBJ whole genome shotgun (WGS) entry which is preliminary data.</text>
</comment>
<keyword evidence="3" id="KW-1185">Reference proteome</keyword>
<evidence type="ECO:0000313" key="2">
    <source>
        <dbReference type="EMBL" id="GAA1680697.1"/>
    </source>
</evidence>
<feature type="region of interest" description="Disordered" evidence="1">
    <location>
        <begin position="1"/>
        <end position="25"/>
    </location>
</feature>
<sequence length="53" mass="6237">MVRRIAIPTVQSRHDRHRANHPRREPEIVVEPVRYRAVAIRTATGRMIVNRPT</sequence>